<protein>
    <recommendedName>
        <fullName evidence="4">Lipoprotein NlpI</fullName>
    </recommendedName>
</protein>
<sequence>MKWFSVLIAGAVMMMSGCSSIGGQSQKWAPPPMAVPLQPSIQQEVQIARTTQLLLRNDINDQERAELHFQRGVYYDSLGLRELARYDFNQSLSINPAQPDIFNLLGVYFTQVGQYDAAYEAFDSTLELDSNNQYAERNRAIALYYGDRTDLALEEITRHYNDDPSDPFRALWLYIIEYETNQQQALEKLSKSYANRDQEWGWVLVGLMLDEVPEDDAFMEVAAGAKDNLTLAQRLTEAYFYLAKRHQLKGEYAEAVSLYKLSLSLNVYEYVEHRYAFLELGRIFSDIRAERKQQLEQISQENE</sequence>
<evidence type="ECO:0000313" key="7">
    <source>
        <dbReference type="EMBL" id="GEA51072.1"/>
    </source>
</evidence>
<feature type="chain" id="PRO_5021424255" description="Lipoprotein NlpI" evidence="6">
    <location>
        <begin position="22"/>
        <end position="303"/>
    </location>
</feature>
<dbReference type="PROSITE" id="PS50005">
    <property type="entry name" value="TPR"/>
    <property type="match status" value="2"/>
</dbReference>
<keyword evidence="3 5" id="KW-0802">TPR repeat</keyword>
<dbReference type="PROSITE" id="PS51257">
    <property type="entry name" value="PROKAR_LIPOPROTEIN"/>
    <property type="match status" value="1"/>
</dbReference>
<dbReference type="InterPro" id="IPR011990">
    <property type="entry name" value="TPR-like_helical_dom_sf"/>
</dbReference>
<organism evidence="7 8">
    <name type="scientific">Vibrio inusitatus NBRC 102082</name>
    <dbReference type="NCBI Taxonomy" id="1219070"/>
    <lineage>
        <taxon>Bacteria</taxon>
        <taxon>Pseudomonadati</taxon>
        <taxon>Pseudomonadota</taxon>
        <taxon>Gammaproteobacteria</taxon>
        <taxon>Vibrionales</taxon>
        <taxon>Vibrionaceae</taxon>
        <taxon>Vibrio</taxon>
    </lineage>
</organism>
<dbReference type="RefSeq" id="WP_141345401.1">
    <property type="nucleotide sequence ID" value="NZ_BJLF01000008.1"/>
</dbReference>
<evidence type="ECO:0000256" key="2">
    <source>
        <dbReference type="ARBA" id="ARBA00022737"/>
    </source>
</evidence>
<keyword evidence="4" id="KW-0472">Membrane</keyword>
<dbReference type="InterPro" id="IPR051685">
    <property type="entry name" value="Ycf3/AcsC/BcsC/TPR_MFPF"/>
</dbReference>
<comment type="function">
    <text evidence="4">May be involved in cell division.</text>
</comment>
<evidence type="ECO:0000256" key="1">
    <source>
        <dbReference type="ARBA" id="ARBA00022475"/>
    </source>
</evidence>
<reference evidence="7 8" key="1">
    <citation type="submission" date="2019-06" db="EMBL/GenBank/DDBJ databases">
        <title>Whole genome shotgun sequence of Vibrio inusitatus NBRC 102082.</title>
        <authorList>
            <person name="Hosoyama A."/>
            <person name="Uohara A."/>
            <person name="Ohji S."/>
            <person name="Ichikawa N."/>
        </authorList>
    </citation>
    <scope>NUCLEOTIDE SEQUENCE [LARGE SCALE GENOMIC DNA]</scope>
    <source>
        <strain evidence="7 8">NBRC 102082</strain>
    </source>
</reference>
<dbReference type="PANTHER" id="PTHR44943:SF8">
    <property type="entry name" value="TPR REPEAT-CONTAINING PROTEIN MJ0263"/>
    <property type="match status" value="1"/>
</dbReference>
<comment type="subunit">
    <text evidence="4">Homodimer.</text>
</comment>
<proteinExistence type="predicted"/>
<dbReference type="SMART" id="SM00028">
    <property type="entry name" value="TPR"/>
    <property type="match status" value="3"/>
</dbReference>
<accession>A0A4Y3HWK6</accession>
<evidence type="ECO:0000256" key="4">
    <source>
        <dbReference type="PIRNR" id="PIRNR004654"/>
    </source>
</evidence>
<dbReference type="OrthoDB" id="509324at2"/>
<dbReference type="Gene3D" id="1.25.40.10">
    <property type="entry name" value="Tetratricopeptide repeat domain"/>
    <property type="match status" value="1"/>
</dbReference>
<dbReference type="Proteomes" id="UP000318717">
    <property type="component" value="Unassembled WGS sequence"/>
</dbReference>
<dbReference type="AlphaFoldDB" id="A0A4Y3HWK6"/>
<dbReference type="EMBL" id="BJLF01000008">
    <property type="protein sequence ID" value="GEA51072.1"/>
    <property type="molecule type" value="Genomic_DNA"/>
</dbReference>
<dbReference type="GO" id="GO:0005886">
    <property type="term" value="C:plasma membrane"/>
    <property type="evidence" value="ECO:0007669"/>
    <property type="project" value="UniProtKB-SubCell"/>
</dbReference>
<dbReference type="InterPro" id="IPR023605">
    <property type="entry name" value="Lipoprotein_NlpI"/>
</dbReference>
<feature type="repeat" description="TPR" evidence="5">
    <location>
        <begin position="65"/>
        <end position="98"/>
    </location>
</feature>
<keyword evidence="2" id="KW-0677">Repeat</keyword>
<keyword evidence="7" id="KW-0449">Lipoprotein</keyword>
<comment type="caution">
    <text evidence="7">The sequence shown here is derived from an EMBL/GenBank/DDBJ whole genome shotgun (WGS) entry which is preliminary data.</text>
</comment>
<dbReference type="NCBIfam" id="NF008391">
    <property type="entry name" value="PRK11189.1"/>
    <property type="match status" value="1"/>
</dbReference>
<gene>
    <name evidence="7" type="ORF">VIN01S_18760</name>
</gene>
<keyword evidence="6" id="KW-0732">Signal</keyword>
<keyword evidence="1 4" id="KW-1003">Cell membrane</keyword>
<keyword evidence="8" id="KW-1185">Reference proteome</keyword>
<feature type="repeat" description="TPR" evidence="5">
    <location>
        <begin position="99"/>
        <end position="132"/>
    </location>
</feature>
<feature type="signal peptide" evidence="6">
    <location>
        <begin position="1"/>
        <end position="21"/>
    </location>
</feature>
<dbReference type="Pfam" id="PF13181">
    <property type="entry name" value="TPR_8"/>
    <property type="match status" value="1"/>
</dbReference>
<evidence type="ECO:0000256" key="6">
    <source>
        <dbReference type="SAM" id="SignalP"/>
    </source>
</evidence>
<name>A0A4Y3HWK6_9VIBR</name>
<evidence type="ECO:0000313" key="8">
    <source>
        <dbReference type="Proteomes" id="UP000318717"/>
    </source>
</evidence>
<dbReference type="PANTHER" id="PTHR44943">
    <property type="entry name" value="CELLULOSE SYNTHASE OPERON PROTEIN C"/>
    <property type="match status" value="1"/>
</dbReference>
<dbReference type="InterPro" id="IPR019734">
    <property type="entry name" value="TPR_rpt"/>
</dbReference>
<comment type="subcellular location">
    <subcellularLocation>
        <location evidence="4">Cell membrane</location>
    </subcellularLocation>
</comment>
<dbReference type="PIRSF" id="PIRSF004654">
    <property type="entry name" value="NlpI"/>
    <property type="match status" value="1"/>
</dbReference>
<evidence type="ECO:0000256" key="3">
    <source>
        <dbReference type="ARBA" id="ARBA00022803"/>
    </source>
</evidence>
<dbReference type="SUPFAM" id="SSF48452">
    <property type="entry name" value="TPR-like"/>
    <property type="match status" value="1"/>
</dbReference>
<evidence type="ECO:0000256" key="5">
    <source>
        <dbReference type="PROSITE-ProRule" id="PRU00339"/>
    </source>
</evidence>